<evidence type="ECO:0000259" key="8">
    <source>
        <dbReference type="Pfam" id="PF02687"/>
    </source>
</evidence>
<evidence type="ECO:0000256" key="5">
    <source>
        <dbReference type="ARBA" id="ARBA00023136"/>
    </source>
</evidence>
<dbReference type="PANTHER" id="PTHR30572:SF4">
    <property type="entry name" value="ABC TRANSPORTER PERMEASE YTRF"/>
    <property type="match status" value="1"/>
</dbReference>
<dbReference type="InterPro" id="IPR003838">
    <property type="entry name" value="ABC3_permease_C"/>
</dbReference>
<evidence type="ECO:0000256" key="6">
    <source>
        <dbReference type="ARBA" id="ARBA00038076"/>
    </source>
</evidence>
<keyword evidence="10" id="KW-1185">Reference proteome</keyword>
<reference evidence="9" key="1">
    <citation type="journal article" date="2014" name="Int. J. Syst. Evol. Microbiol.">
        <title>Complete genome sequence of Corynebacterium casei LMG S-19264T (=DSM 44701T), isolated from a smear-ripened cheese.</title>
        <authorList>
            <consortium name="US DOE Joint Genome Institute (JGI-PGF)"/>
            <person name="Walter F."/>
            <person name="Albersmeier A."/>
            <person name="Kalinowski J."/>
            <person name="Ruckert C."/>
        </authorList>
    </citation>
    <scope>NUCLEOTIDE SEQUENCE</scope>
    <source>
        <strain evidence="9">CGMCC 1.12785</strain>
    </source>
</reference>
<evidence type="ECO:0000256" key="2">
    <source>
        <dbReference type="ARBA" id="ARBA00022475"/>
    </source>
</evidence>
<comment type="caution">
    <text evidence="9">The sequence shown here is derived from an EMBL/GenBank/DDBJ whole genome shotgun (WGS) entry which is preliminary data.</text>
</comment>
<comment type="subcellular location">
    <subcellularLocation>
        <location evidence="1">Cell membrane</location>
        <topology evidence="1">Multi-pass membrane protein</topology>
    </subcellularLocation>
</comment>
<dbReference type="GO" id="GO:0005886">
    <property type="term" value="C:plasma membrane"/>
    <property type="evidence" value="ECO:0007669"/>
    <property type="project" value="UniProtKB-SubCell"/>
</dbReference>
<dbReference type="GO" id="GO:0022857">
    <property type="term" value="F:transmembrane transporter activity"/>
    <property type="evidence" value="ECO:0007669"/>
    <property type="project" value="TreeGrafter"/>
</dbReference>
<name>A0A8J2TWX7_9MICO</name>
<comment type="similarity">
    <text evidence="6">Belongs to the ABC-4 integral membrane protein family.</text>
</comment>
<dbReference type="Pfam" id="PF02687">
    <property type="entry name" value="FtsX"/>
    <property type="match status" value="1"/>
</dbReference>
<evidence type="ECO:0000256" key="4">
    <source>
        <dbReference type="ARBA" id="ARBA00022989"/>
    </source>
</evidence>
<proteinExistence type="inferred from homology"/>
<feature type="transmembrane region" description="Helical" evidence="7">
    <location>
        <begin position="291"/>
        <end position="318"/>
    </location>
</feature>
<dbReference type="RefSeq" id="WP_188549950.1">
    <property type="nucleotide sequence ID" value="NZ_BMFY01000004.1"/>
</dbReference>
<keyword evidence="2" id="KW-1003">Cell membrane</keyword>
<dbReference type="PANTHER" id="PTHR30572">
    <property type="entry name" value="MEMBRANE COMPONENT OF TRANSPORTER-RELATED"/>
    <property type="match status" value="1"/>
</dbReference>
<evidence type="ECO:0000313" key="9">
    <source>
        <dbReference type="EMBL" id="GGA10222.1"/>
    </source>
</evidence>
<feature type="transmembrane region" description="Helical" evidence="7">
    <location>
        <begin position="251"/>
        <end position="271"/>
    </location>
</feature>
<feature type="transmembrane region" description="Helical" evidence="7">
    <location>
        <begin position="330"/>
        <end position="355"/>
    </location>
</feature>
<gene>
    <name evidence="9" type="ORF">GCM10011333_11180</name>
</gene>
<organism evidence="9 10">
    <name type="scientific">Sediminivirga luteola</name>
    <dbReference type="NCBI Taxonomy" id="1774748"/>
    <lineage>
        <taxon>Bacteria</taxon>
        <taxon>Bacillati</taxon>
        <taxon>Actinomycetota</taxon>
        <taxon>Actinomycetes</taxon>
        <taxon>Micrococcales</taxon>
        <taxon>Brevibacteriaceae</taxon>
        <taxon>Sediminivirga</taxon>
    </lineage>
</organism>
<sequence length="365" mass="36860">MKALFAEALRSTLARPVSTGICGLVVAAVCLLSFLVMGRTAATEAQIARTFDSAGTRSLVVTDQTGNAAIADSAVAVIGALEGVDNVFGVGPAVTVWNPVTGPVTGQVTSSRPLIGGLPESAVITSGRAPERPSEAVIGHEHLADLSMDVPSGTVIGEGTSLAIVGTFSAEGPLSELESTVLHIPAEGAVAPLRYLYVETAEDVDVLALADTVEAAVPAAVPADLDVSVPAAAITLRDTVTGSLGASSRHLMMLILGGGTILVALTMIAAVSARRRDFGRLRALGATRLNILAHVLVQALVAGVTGLVAGGAAGLMLAWMLSGGLPSLRFALGLSGLILYSAILGALPPGILAALRDPVRILRVP</sequence>
<keyword evidence="4 7" id="KW-1133">Transmembrane helix</keyword>
<evidence type="ECO:0000256" key="7">
    <source>
        <dbReference type="SAM" id="Phobius"/>
    </source>
</evidence>
<dbReference type="Proteomes" id="UP000616114">
    <property type="component" value="Unassembled WGS sequence"/>
</dbReference>
<dbReference type="EMBL" id="BMFY01000004">
    <property type="protein sequence ID" value="GGA10222.1"/>
    <property type="molecule type" value="Genomic_DNA"/>
</dbReference>
<accession>A0A8J2TWX7</accession>
<evidence type="ECO:0000313" key="10">
    <source>
        <dbReference type="Proteomes" id="UP000616114"/>
    </source>
</evidence>
<dbReference type="AlphaFoldDB" id="A0A8J2TWX7"/>
<protein>
    <recommendedName>
        <fullName evidence="8">ABC3 transporter permease C-terminal domain-containing protein</fullName>
    </recommendedName>
</protein>
<keyword evidence="5 7" id="KW-0472">Membrane</keyword>
<dbReference type="InterPro" id="IPR050250">
    <property type="entry name" value="Macrolide_Exporter_MacB"/>
</dbReference>
<evidence type="ECO:0000256" key="1">
    <source>
        <dbReference type="ARBA" id="ARBA00004651"/>
    </source>
</evidence>
<reference evidence="9" key="2">
    <citation type="submission" date="2020-09" db="EMBL/GenBank/DDBJ databases">
        <authorList>
            <person name="Sun Q."/>
            <person name="Zhou Y."/>
        </authorList>
    </citation>
    <scope>NUCLEOTIDE SEQUENCE</scope>
    <source>
        <strain evidence="9">CGMCC 1.12785</strain>
    </source>
</reference>
<keyword evidence="3 7" id="KW-0812">Transmembrane</keyword>
<evidence type="ECO:0000256" key="3">
    <source>
        <dbReference type="ARBA" id="ARBA00022692"/>
    </source>
</evidence>
<feature type="transmembrane region" description="Helical" evidence="7">
    <location>
        <begin position="12"/>
        <end position="37"/>
    </location>
</feature>
<feature type="domain" description="ABC3 transporter permease C-terminal" evidence="8">
    <location>
        <begin position="252"/>
        <end position="347"/>
    </location>
</feature>